<dbReference type="PROSITE" id="PS51318">
    <property type="entry name" value="TAT"/>
    <property type="match status" value="1"/>
</dbReference>
<evidence type="ECO:0000256" key="5">
    <source>
        <dbReference type="SAM" id="MobiDB-lite"/>
    </source>
</evidence>
<gene>
    <name evidence="6" type="ORF">ACFQFD_00760</name>
</gene>
<keyword evidence="3" id="KW-0762">Sugar transport</keyword>
<dbReference type="GeneID" id="81211278"/>
<feature type="compositionally biased region" description="Gly residues" evidence="5">
    <location>
        <begin position="33"/>
        <end position="49"/>
    </location>
</feature>
<dbReference type="PRINTS" id="PR00181">
    <property type="entry name" value="MALTOSEBP"/>
</dbReference>
<dbReference type="InterPro" id="IPR006060">
    <property type="entry name" value="Maltose/Cyclodextrin-bd"/>
</dbReference>
<dbReference type="PANTHER" id="PTHR30061">
    <property type="entry name" value="MALTOSE-BINDING PERIPLASMIC PROTEIN"/>
    <property type="match status" value="1"/>
</dbReference>
<comment type="caution">
    <text evidence="6">The sequence shown here is derived from an EMBL/GenBank/DDBJ whole genome shotgun (WGS) entry which is preliminary data.</text>
</comment>
<protein>
    <submittedName>
        <fullName evidence="6">Extracellular solute-binding protein</fullName>
    </submittedName>
</protein>
<feature type="region of interest" description="Disordered" evidence="5">
    <location>
        <begin position="27"/>
        <end position="64"/>
    </location>
</feature>
<dbReference type="PROSITE" id="PS51257">
    <property type="entry name" value="PROKAR_LIPOPROTEIN"/>
    <property type="match status" value="1"/>
</dbReference>
<dbReference type="RefSeq" id="WP_284063742.1">
    <property type="nucleotide sequence ID" value="NZ_CP126159.1"/>
</dbReference>
<keyword evidence="4" id="KW-0732">Signal</keyword>
<accession>A0ABD5T5R0</accession>
<dbReference type="EMBL" id="JBHSWX010000001">
    <property type="protein sequence ID" value="MFC6784564.1"/>
    <property type="molecule type" value="Genomic_DNA"/>
</dbReference>
<evidence type="ECO:0000256" key="4">
    <source>
        <dbReference type="ARBA" id="ARBA00022729"/>
    </source>
</evidence>
<keyword evidence="2" id="KW-0813">Transport</keyword>
<dbReference type="Proteomes" id="UP001596443">
    <property type="component" value="Unassembled WGS sequence"/>
</dbReference>
<keyword evidence="7" id="KW-1185">Reference proteome</keyword>
<evidence type="ECO:0000256" key="2">
    <source>
        <dbReference type="ARBA" id="ARBA00022448"/>
    </source>
</evidence>
<name>A0ABD5T5R0_9EURY</name>
<evidence type="ECO:0000313" key="6">
    <source>
        <dbReference type="EMBL" id="MFC6784564.1"/>
    </source>
</evidence>
<sequence>MATDRRKLLKMGGMAAAAALAGCVGVEEQGTPTSGGSGGSDSENSGGGSTATQTTEPAVDPGTATTWYARSSAEGETLKTVIEQFNNQSRHTVDGSDLSDLEKKTQSAIPANQGPQIFEWAHDWVGDYYQRDFLSDQSGQLSVSMDTFTDAAAEAAQFDGAVVGLPFAAETVSLLYNKELVDTPPESVSEMVDVMEEHHDPSNGMYGLGYPLNAYFMSGFAQAYGGYYFDPDADEMLGLSNDETIDGFEFILDTLVPYMPNDTQYGPQAAAFSEGNAPFAINGPWFLGTAREKGVDVGVTKLPSLEGSSPSPYTGIQLWYFAKGMEESESDAAAAREFVEWYVTNEEQLMANAESHGFIPVLDSLAGDDNLPSAVQGFSQAVQQGVPMPTHPKMGSVWGPLETGFGKALDGNMSVNDAMVEAEETIRSNWD</sequence>
<dbReference type="AlphaFoldDB" id="A0ABD5T5R0"/>
<evidence type="ECO:0000256" key="3">
    <source>
        <dbReference type="ARBA" id="ARBA00022597"/>
    </source>
</evidence>
<comment type="similarity">
    <text evidence="1">Belongs to the bacterial solute-binding protein 1 family.</text>
</comment>
<proteinExistence type="inferred from homology"/>
<dbReference type="InterPro" id="IPR006059">
    <property type="entry name" value="SBP"/>
</dbReference>
<evidence type="ECO:0000256" key="1">
    <source>
        <dbReference type="ARBA" id="ARBA00008520"/>
    </source>
</evidence>
<reference evidence="6 7" key="1">
    <citation type="journal article" date="2019" name="Int. J. Syst. Evol. Microbiol.">
        <title>The Global Catalogue of Microorganisms (GCM) 10K type strain sequencing project: providing services to taxonomists for standard genome sequencing and annotation.</title>
        <authorList>
            <consortium name="The Broad Institute Genomics Platform"/>
            <consortium name="The Broad Institute Genome Sequencing Center for Infectious Disease"/>
            <person name="Wu L."/>
            <person name="Ma J."/>
        </authorList>
    </citation>
    <scope>NUCLEOTIDE SEQUENCE [LARGE SCALE GENOMIC DNA]</scope>
    <source>
        <strain evidence="6 7">SYNS20</strain>
    </source>
</reference>
<dbReference type="PANTHER" id="PTHR30061:SF50">
    <property type="entry name" value="MALTOSE_MALTODEXTRIN-BINDING PERIPLASMIC PROTEIN"/>
    <property type="match status" value="1"/>
</dbReference>
<dbReference type="Gene3D" id="3.40.190.10">
    <property type="entry name" value="Periplasmic binding protein-like II"/>
    <property type="match status" value="2"/>
</dbReference>
<evidence type="ECO:0000313" key="7">
    <source>
        <dbReference type="Proteomes" id="UP001596443"/>
    </source>
</evidence>
<dbReference type="SUPFAM" id="SSF53850">
    <property type="entry name" value="Periplasmic binding protein-like II"/>
    <property type="match status" value="1"/>
</dbReference>
<dbReference type="InterPro" id="IPR006311">
    <property type="entry name" value="TAT_signal"/>
</dbReference>
<organism evidence="6 7">
    <name type="scientific">Halobaculum halobium</name>
    <dbReference type="NCBI Taxonomy" id="3032281"/>
    <lineage>
        <taxon>Archaea</taxon>
        <taxon>Methanobacteriati</taxon>
        <taxon>Methanobacteriota</taxon>
        <taxon>Stenosarchaea group</taxon>
        <taxon>Halobacteria</taxon>
        <taxon>Halobacteriales</taxon>
        <taxon>Haloferacaceae</taxon>
        <taxon>Halobaculum</taxon>
    </lineage>
</organism>
<dbReference type="Pfam" id="PF13416">
    <property type="entry name" value="SBP_bac_8"/>
    <property type="match status" value="1"/>
</dbReference>